<sequence>MQTIATVFTIMGAIAAGLLLCLEGLKELVGHHKWLNALKFMLCLVVLFGGPVAAADAAVWSYVIAVERYPGVGPELIAQLPIQLLRRVFETRLAECQQLTFEDFKAECLCDMSFYDMSGFGRNAALLLFVEPSQVAECCQWFVKCTVIWKAYKKVKGAGRVSILRYMWTNSVFNADIRASCTLHSISNMNLELQDKLYRALFTENPKDPWIMANLPKPSDIYNSPLCGDAESPVSSDRENTQRPVTVSLEDWYAMGVYAECRFCRFCPPDIKIVPHAIGKTMRHLYPWARHCGACGYNVMKFGLVEGSISVVAVDEVAQSTAGTDNQIREDK</sequence>
<accession>A0A2H9TJZ6</accession>
<keyword evidence="1" id="KW-0812">Transmembrane</keyword>
<proteinExistence type="predicted"/>
<comment type="caution">
    <text evidence="2">The sequence shown here is derived from an EMBL/GenBank/DDBJ whole genome shotgun (WGS) entry which is preliminary data.</text>
</comment>
<protein>
    <submittedName>
        <fullName evidence="2">Uncharacterized protein</fullName>
    </submittedName>
</protein>
<reference evidence="2 3" key="1">
    <citation type="submission" date="2016-10" db="EMBL/GenBank/DDBJ databases">
        <title>The genome of Paramicrosporidium saccamoebae is the missing link in understanding Cryptomycota and Microsporidia evolution.</title>
        <authorList>
            <person name="Quandt C.A."/>
            <person name="Beaudet D."/>
            <person name="Corsaro D."/>
            <person name="Michel R."/>
            <person name="Corradi N."/>
            <person name="James T."/>
        </authorList>
    </citation>
    <scope>NUCLEOTIDE SEQUENCE [LARGE SCALE GENOMIC DNA]</scope>
    <source>
        <strain evidence="2 3">KSL3</strain>
    </source>
</reference>
<keyword evidence="1" id="KW-1133">Transmembrane helix</keyword>
<evidence type="ECO:0000256" key="1">
    <source>
        <dbReference type="SAM" id="Phobius"/>
    </source>
</evidence>
<dbReference type="AlphaFoldDB" id="A0A2H9TJZ6"/>
<gene>
    <name evidence="2" type="ORF">PSACC_02139</name>
</gene>
<feature type="transmembrane region" description="Helical" evidence="1">
    <location>
        <begin position="6"/>
        <end position="25"/>
    </location>
</feature>
<keyword evidence="3" id="KW-1185">Reference proteome</keyword>
<dbReference type="Proteomes" id="UP000240830">
    <property type="component" value="Unassembled WGS sequence"/>
</dbReference>
<evidence type="ECO:0000313" key="3">
    <source>
        <dbReference type="Proteomes" id="UP000240830"/>
    </source>
</evidence>
<dbReference type="EMBL" id="MTSL01000146">
    <property type="protein sequence ID" value="PJF18059.1"/>
    <property type="molecule type" value="Genomic_DNA"/>
</dbReference>
<feature type="transmembrane region" description="Helical" evidence="1">
    <location>
        <begin position="37"/>
        <end position="63"/>
    </location>
</feature>
<keyword evidence="1" id="KW-0472">Membrane</keyword>
<organism evidence="2 3">
    <name type="scientific">Paramicrosporidium saccamoebae</name>
    <dbReference type="NCBI Taxonomy" id="1246581"/>
    <lineage>
        <taxon>Eukaryota</taxon>
        <taxon>Fungi</taxon>
        <taxon>Fungi incertae sedis</taxon>
        <taxon>Cryptomycota</taxon>
        <taxon>Cryptomycota incertae sedis</taxon>
        <taxon>Paramicrosporidium</taxon>
    </lineage>
</organism>
<name>A0A2H9TJZ6_9FUNG</name>
<evidence type="ECO:0000313" key="2">
    <source>
        <dbReference type="EMBL" id="PJF18059.1"/>
    </source>
</evidence>